<proteinExistence type="predicted"/>
<dbReference type="InterPro" id="IPR019619">
    <property type="entry name" value="DUF2490"/>
</dbReference>
<comment type="caution">
    <text evidence="1">The sequence shown here is derived from an EMBL/GenBank/DDBJ whole genome shotgun (WGS) entry which is preliminary data.</text>
</comment>
<protein>
    <recommendedName>
        <fullName evidence="3">DUF2490 domain-containing protein</fullName>
    </recommendedName>
</protein>
<gene>
    <name evidence="1" type="ORF">GGR27_000199</name>
</gene>
<evidence type="ECO:0000313" key="1">
    <source>
        <dbReference type="EMBL" id="NJC24718.1"/>
    </source>
</evidence>
<sequence length="228" mass="26854">MKFLFLTLLTLPLHLFSQSEIWHGVDFEHEVTENWGYDLAAEYRRNANQAAEGTYYLMVGGNYQVWEAIDVTVAGRYEIERGGGQEFRLFTDLNYARDLPGPFKFSTRTRFQKDFPIGADGSGQQVAVRQRLGLSANLTESFKVVVDYESRYRFDRRNEWSRNRYTAGLDWAVTAQFALQAFFRIDSDINEGPRKETYTYGLYADFVLPDGRLRKWKYRRPFGRRLRW</sequence>
<dbReference type="Proteomes" id="UP000770785">
    <property type="component" value="Unassembled WGS sequence"/>
</dbReference>
<organism evidence="1 2">
    <name type="scientific">Neolewinella antarctica</name>
    <dbReference type="NCBI Taxonomy" id="442734"/>
    <lineage>
        <taxon>Bacteria</taxon>
        <taxon>Pseudomonadati</taxon>
        <taxon>Bacteroidota</taxon>
        <taxon>Saprospiria</taxon>
        <taxon>Saprospirales</taxon>
        <taxon>Lewinellaceae</taxon>
        <taxon>Neolewinella</taxon>
    </lineage>
</organism>
<name>A0ABX0X6R9_9BACT</name>
<accession>A0ABX0X6R9</accession>
<evidence type="ECO:0000313" key="2">
    <source>
        <dbReference type="Proteomes" id="UP000770785"/>
    </source>
</evidence>
<dbReference type="Pfam" id="PF10677">
    <property type="entry name" value="DUF2490"/>
    <property type="match status" value="1"/>
</dbReference>
<dbReference type="RefSeq" id="WP_168035532.1">
    <property type="nucleotide sequence ID" value="NZ_JAATJH010000001.1"/>
</dbReference>
<keyword evidence="2" id="KW-1185">Reference proteome</keyword>
<reference evidence="1 2" key="1">
    <citation type="submission" date="2020-03" db="EMBL/GenBank/DDBJ databases">
        <title>Genomic Encyclopedia of Type Strains, Phase IV (KMG-IV): sequencing the most valuable type-strain genomes for metagenomic binning, comparative biology and taxonomic classification.</title>
        <authorList>
            <person name="Goeker M."/>
        </authorList>
    </citation>
    <scope>NUCLEOTIDE SEQUENCE [LARGE SCALE GENOMIC DNA]</scope>
    <source>
        <strain evidence="1 2">DSM 105096</strain>
    </source>
</reference>
<dbReference type="EMBL" id="JAATJH010000001">
    <property type="protein sequence ID" value="NJC24718.1"/>
    <property type="molecule type" value="Genomic_DNA"/>
</dbReference>
<evidence type="ECO:0008006" key="3">
    <source>
        <dbReference type="Google" id="ProtNLM"/>
    </source>
</evidence>